<dbReference type="PANTHER" id="PTHR18945">
    <property type="entry name" value="NEUROTRANSMITTER GATED ION CHANNEL"/>
    <property type="match status" value="1"/>
</dbReference>
<proteinExistence type="inferred from homology"/>
<comment type="caution">
    <text evidence="5">Lacks conserved residue(s) required for the propagation of feature annotation.</text>
</comment>
<evidence type="ECO:0000256" key="2">
    <source>
        <dbReference type="ARBA" id="ARBA00022692"/>
    </source>
</evidence>
<keyword evidence="2 5" id="KW-0812">Transmembrane</keyword>
<dbReference type="PRINTS" id="PR00252">
    <property type="entry name" value="NRIONCHANNEL"/>
</dbReference>
<dbReference type="GO" id="GO:0005230">
    <property type="term" value="F:extracellular ligand-gated monoatomic ion channel activity"/>
    <property type="evidence" value="ECO:0007669"/>
    <property type="project" value="InterPro"/>
</dbReference>
<dbReference type="AlphaFoldDB" id="A0A2G5V3J7"/>
<keyword evidence="5" id="KW-0813">Transport</keyword>
<dbReference type="InterPro" id="IPR006202">
    <property type="entry name" value="Neur_chan_lig-bd"/>
</dbReference>
<dbReference type="FunFam" id="1.20.58.390:FF:000060">
    <property type="entry name" value="Ligand-Gated ion Channel"/>
    <property type="match status" value="1"/>
</dbReference>
<dbReference type="GO" id="GO:0016020">
    <property type="term" value="C:membrane"/>
    <property type="evidence" value="ECO:0007669"/>
    <property type="project" value="UniProtKB-SubCell"/>
</dbReference>
<accession>A0A2G5V3J7</accession>
<feature type="transmembrane region" description="Helical" evidence="5">
    <location>
        <begin position="7"/>
        <end position="28"/>
    </location>
</feature>
<dbReference type="Gene3D" id="2.70.170.10">
    <property type="entry name" value="Neurotransmitter-gated ion-channel ligand-binding domain"/>
    <property type="match status" value="2"/>
</dbReference>
<feature type="domain" description="Neurotransmitter-gated ion-channel ligand-binding" evidence="6">
    <location>
        <begin position="53"/>
        <end position="276"/>
    </location>
</feature>
<dbReference type="PROSITE" id="PS00236">
    <property type="entry name" value="NEUROTR_ION_CHANNEL"/>
    <property type="match status" value="2"/>
</dbReference>
<evidence type="ECO:0000256" key="5">
    <source>
        <dbReference type="RuleBase" id="RU000687"/>
    </source>
</evidence>
<keyword evidence="3 5" id="KW-1133">Transmembrane helix</keyword>
<feature type="transmembrane region" description="Helical" evidence="5">
    <location>
        <begin position="608"/>
        <end position="632"/>
    </location>
</feature>
<feature type="transmembrane region" description="Helical" evidence="5">
    <location>
        <begin position="662"/>
        <end position="683"/>
    </location>
</feature>
<comment type="similarity">
    <text evidence="5">Belongs to the ligand-gated ion channel (TC 1.A.9) family.</text>
</comment>
<evidence type="ECO:0000256" key="3">
    <source>
        <dbReference type="ARBA" id="ARBA00022989"/>
    </source>
</evidence>
<evidence type="ECO:0000313" key="7">
    <source>
        <dbReference type="EMBL" id="PIC46355.1"/>
    </source>
</evidence>
<keyword evidence="4 5" id="KW-0472">Membrane</keyword>
<dbReference type="OrthoDB" id="5866477at2759"/>
<dbReference type="Proteomes" id="UP000230233">
    <property type="component" value="Chromosome II"/>
</dbReference>
<keyword evidence="5" id="KW-0406">Ion transport</keyword>
<gene>
    <name evidence="7" type="primary">Cnig_chr_II.g6072</name>
    <name evidence="7" type="ORF">B9Z55_006072</name>
</gene>
<dbReference type="InterPro" id="IPR038050">
    <property type="entry name" value="Neuro_actylchol_rec"/>
</dbReference>
<comment type="caution">
    <text evidence="7">The sequence shown here is derived from an EMBL/GenBank/DDBJ whole genome shotgun (WGS) entry which is preliminary data.</text>
</comment>
<dbReference type="EMBL" id="PDUG01000002">
    <property type="protein sequence ID" value="PIC46355.1"/>
    <property type="molecule type" value="Genomic_DNA"/>
</dbReference>
<keyword evidence="5" id="KW-0407">Ion channel</keyword>
<dbReference type="Pfam" id="PF02931">
    <property type="entry name" value="Neur_chan_LBD"/>
    <property type="match status" value="2"/>
</dbReference>
<feature type="transmembrane region" description="Helical" evidence="5">
    <location>
        <begin position="547"/>
        <end position="568"/>
    </location>
</feature>
<dbReference type="InterPro" id="IPR006201">
    <property type="entry name" value="Neur_channel"/>
</dbReference>
<feature type="domain" description="Neurotransmitter-gated ion-channel ligand-binding" evidence="6">
    <location>
        <begin position="321"/>
        <end position="545"/>
    </location>
</feature>
<dbReference type="CDD" id="cd19051">
    <property type="entry name" value="LGIC_TM_cation"/>
    <property type="match status" value="1"/>
</dbReference>
<dbReference type="InterPro" id="IPR018000">
    <property type="entry name" value="Neurotransmitter_ion_chnl_CS"/>
</dbReference>
<name>A0A2G5V3J7_9PELO</name>
<reference evidence="8" key="1">
    <citation type="submission" date="2017-10" db="EMBL/GenBank/DDBJ databases">
        <title>Rapid genome shrinkage in a self-fertile nematode reveals novel sperm competition proteins.</title>
        <authorList>
            <person name="Yin D."/>
            <person name="Schwarz E.M."/>
            <person name="Thomas C.G."/>
            <person name="Felde R.L."/>
            <person name="Korf I.F."/>
            <person name="Cutter A.D."/>
            <person name="Schartner C.M."/>
            <person name="Ralston E.J."/>
            <person name="Meyer B.J."/>
            <person name="Haag E.S."/>
        </authorList>
    </citation>
    <scope>NUCLEOTIDE SEQUENCE [LARGE SCALE GENOMIC DNA]</scope>
    <source>
        <strain evidence="8">JU1422</strain>
    </source>
</reference>
<dbReference type="InterPro" id="IPR036734">
    <property type="entry name" value="Neur_chan_lig-bd_sf"/>
</dbReference>
<dbReference type="FunFam" id="2.70.170.10:FF:000027">
    <property type="entry name" value="Ligand-Gated ion Channel"/>
    <property type="match status" value="2"/>
</dbReference>
<dbReference type="SUPFAM" id="SSF90112">
    <property type="entry name" value="Neurotransmitter-gated ion-channel transmembrane pore"/>
    <property type="match status" value="1"/>
</dbReference>
<dbReference type="SUPFAM" id="SSF63712">
    <property type="entry name" value="Nicotinic receptor ligand binding domain-like"/>
    <property type="match status" value="2"/>
</dbReference>
<dbReference type="CDD" id="cd18989">
    <property type="entry name" value="LGIC_ECD_cation"/>
    <property type="match status" value="2"/>
</dbReference>
<dbReference type="STRING" id="1611254.A0A2G5V3J7"/>
<sequence>MFYCCSVITQIISIILYMFPVYFFQFLIKIVLCYYENDSYYVPEWSSFLNYQKKLNKDLFDEYDSGIAPVYSKIDITKPIGYNPNAPKRYNYTVYLYNLKLVEVIEPEEKVSVVMEIGEFWFDPRLAWNPSLYGDIEMLHMRQDKVWSPTINMFRINDIADFRDNDFRMVAVENTGRVYDSISLRVSLNCPLDVRKFPFDSQSCTIQFSMPLFFIQYVEMISNVYIGIMNKTLWEKMGNSEWEFRNLSHRVEVLQYLDGYADMQLATFEIKIQRNPLYYIYMIVFPSFIINALSIVGVFMKDTDKMSKVRMPEWSKFLDQQEKLVSDLFEKYDSSISPVYSKIDITKPIGYNPIAPKRYNYTVFMYNIKLVEVLEPEEKVSVVMEMAEHWYDPRLAWNPSLYDDIEMLHMRQEKVWSPTINMFRINDVADFRDQDFRMVSLDNTGHIYSSLSLRVSVNCPLDVRKFPFDSQTCTIQFSMPLFFIQYVEMFSQIYDGILNKTVWKRMGNSEWDLVNLTNRVEILSYNDGIGDMQLATFEVKIQRNPMYYIYMIVFPSFVINALSIVGVFMKKTDKMSKLNVGLTNIMTMTFILGVMADKIPRTGSIPLLGIYIIINLFIMIVAVGITVLMGSIRKCAIPRLRMKKTKMRQGIERILGDPMETICMIVLGTINAVNFLVVIVFWIRDS</sequence>
<evidence type="ECO:0000313" key="8">
    <source>
        <dbReference type="Proteomes" id="UP000230233"/>
    </source>
</evidence>
<feature type="transmembrane region" description="Helical" evidence="5">
    <location>
        <begin position="580"/>
        <end position="596"/>
    </location>
</feature>
<keyword evidence="8" id="KW-1185">Reference proteome</keyword>
<evidence type="ECO:0000256" key="1">
    <source>
        <dbReference type="ARBA" id="ARBA00004141"/>
    </source>
</evidence>
<comment type="subcellular location">
    <subcellularLocation>
        <location evidence="1">Membrane</location>
        <topology evidence="1">Multi-pass membrane protein</topology>
    </subcellularLocation>
</comment>
<dbReference type="Gene3D" id="1.20.58.390">
    <property type="entry name" value="Neurotransmitter-gated ion-channel transmembrane domain"/>
    <property type="match status" value="1"/>
</dbReference>
<dbReference type="InterPro" id="IPR036719">
    <property type="entry name" value="Neuro-gated_channel_TM_sf"/>
</dbReference>
<evidence type="ECO:0000256" key="4">
    <source>
        <dbReference type="ARBA" id="ARBA00023136"/>
    </source>
</evidence>
<dbReference type="GO" id="GO:0004888">
    <property type="term" value="F:transmembrane signaling receptor activity"/>
    <property type="evidence" value="ECO:0007669"/>
    <property type="project" value="InterPro"/>
</dbReference>
<feature type="transmembrane region" description="Helical" evidence="5">
    <location>
        <begin position="278"/>
        <end position="300"/>
    </location>
</feature>
<evidence type="ECO:0000259" key="6">
    <source>
        <dbReference type="Pfam" id="PF02931"/>
    </source>
</evidence>
<protein>
    <recommendedName>
        <fullName evidence="6">Neurotransmitter-gated ion-channel ligand-binding domain-containing protein</fullName>
    </recommendedName>
</protein>
<organism evidence="7 8">
    <name type="scientific">Caenorhabditis nigoni</name>
    <dbReference type="NCBI Taxonomy" id="1611254"/>
    <lineage>
        <taxon>Eukaryota</taxon>
        <taxon>Metazoa</taxon>
        <taxon>Ecdysozoa</taxon>
        <taxon>Nematoda</taxon>
        <taxon>Chromadorea</taxon>
        <taxon>Rhabditida</taxon>
        <taxon>Rhabditina</taxon>
        <taxon>Rhabditomorpha</taxon>
        <taxon>Rhabditoidea</taxon>
        <taxon>Rhabditidae</taxon>
        <taxon>Peloderinae</taxon>
        <taxon>Caenorhabditis</taxon>
    </lineage>
</organism>